<dbReference type="SUPFAM" id="SSF52425">
    <property type="entry name" value="Cryptochrome/photolyase, N-terminal domain"/>
    <property type="match status" value="1"/>
</dbReference>
<evidence type="ECO:0000256" key="4">
    <source>
        <dbReference type="PIRSR" id="PIRSR602081-1"/>
    </source>
</evidence>
<dbReference type="PROSITE" id="PS51645">
    <property type="entry name" value="PHR_CRY_ALPHA_BETA"/>
    <property type="match status" value="1"/>
</dbReference>
<dbReference type="Pfam" id="PF00875">
    <property type="entry name" value="DNA_photolyase"/>
    <property type="match status" value="1"/>
</dbReference>
<dbReference type="FunFam" id="1.10.579.10:FF:000001">
    <property type="entry name" value="Cryptochrome 1"/>
    <property type="match status" value="1"/>
</dbReference>
<dbReference type="GO" id="GO:0005634">
    <property type="term" value="C:nucleus"/>
    <property type="evidence" value="ECO:0007669"/>
    <property type="project" value="TreeGrafter"/>
</dbReference>
<dbReference type="PANTHER" id="PTHR11455:SF30">
    <property type="entry name" value="CRYPTOCHROME-1"/>
    <property type="match status" value="1"/>
</dbReference>
<evidence type="ECO:0000313" key="8">
    <source>
        <dbReference type="Proteomes" id="UP000694845"/>
    </source>
</evidence>
<dbReference type="InterPro" id="IPR005101">
    <property type="entry name" value="Cryptochr/Photolyase_FAD-bd"/>
</dbReference>
<dbReference type="OrthoDB" id="435881at2759"/>
<feature type="domain" description="Photolyase/cryptochrome alpha/beta" evidence="7">
    <location>
        <begin position="16"/>
        <end position="145"/>
    </location>
</feature>
<dbReference type="Pfam" id="PF03441">
    <property type="entry name" value="FAD_binding_7"/>
    <property type="match status" value="1"/>
</dbReference>
<evidence type="ECO:0000256" key="1">
    <source>
        <dbReference type="ARBA" id="ARBA00005862"/>
    </source>
</evidence>
<dbReference type="InterPro" id="IPR036155">
    <property type="entry name" value="Crypto/Photolyase_N_sf"/>
</dbReference>
<dbReference type="InterPro" id="IPR006050">
    <property type="entry name" value="DNA_photolyase_N"/>
</dbReference>
<protein>
    <submittedName>
        <fullName evidence="9">Cryptochrome-1-like</fullName>
    </submittedName>
</protein>
<feature type="binding site" evidence="4">
    <location>
        <begin position="302"/>
        <end position="309"/>
    </location>
    <ligand>
        <name>FAD</name>
        <dbReference type="ChEBI" id="CHEBI:57692"/>
    </ligand>
</feature>
<dbReference type="Gene3D" id="3.40.50.620">
    <property type="entry name" value="HUPs"/>
    <property type="match status" value="1"/>
</dbReference>
<dbReference type="Gene3D" id="1.25.40.80">
    <property type="match status" value="1"/>
</dbReference>
<dbReference type="KEGG" id="aplc:110981054"/>
<feature type="region of interest" description="Disordered" evidence="6">
    <location>
        <begin position="607"/>
        <end position="632"/>
    </location>
</feature>
<dbReference type="GO" id="GO:0071949">
    <property type="term" value="F:FAD binding"/>
    <property type="evidence" value="ECO:0007669"/>
    <property type="project" value="TreeGrafter"/>
</dbReference>
<evidence type="ECO:0000256" key="3">
    <source>
        <dbReference type="ARBA" id="ARBA00022827"/>
    </source>
</evidence>
<evidence type="ECO:0000256" key="5">
    <source>
        <dbReference type="PIRSR" id="PIRSR602081-2"/>
    </source>
</evidence>
<dbReference type="GeneID" id="110981054"/>
<dbReference type="GO" id="GO:0043153">
    <property type="term" value="P:entrainment of circadian clock by photoperiod"/>
    <property type="evidence" value="ECO:0007669"/>
    <property type="project" value="TreeGrafter"/>
</dbReference>
<keyword evidence="8" id="KW-1185">Reference proteome</keyword>
<dbReference type="AlphaFoldDB" id="A0A8B7YMN4"/>
<feature type="site" description="Electron transfer via tryptophanyl radical" evidence="5">
    <location>
        <position position="387"/>
    </location>
</feature>
<name>A0A8B7YMN4_ACAPL</name>
<feature type="site" description="Electron transfer via tryptophanyl radical" evidence="5">
    <location>
        <position position="333"/>
    </location>
</feature>
<organism evidence="8 9">
    <name type="scientific">Acanthaster planci</name>
    <name type="common">Crown-of-thorns starfish</name>
    <dbReference type="NCBI Taxonomy" id="133434"/>
    <lineage>
        <taxon>Eukaryota</taxon>
        <taxon>Metazoa</taxon>
        <taxon>Echinodermata</taxon>
        <taxon>Eleutherozoa</taxon>
        <taxon>Asterozoa</taxon>
        <taxon>Asteroidea</taxon>
        <taxon>Valvatacea</taxon>
        <taxon>Valvatida</taxon>
        <taxon>Acanthasteridae</taxon>
        <taxon>Acanthaster</taxon>
    </lineage>
</organism>
<dbReference type="Gene3D" id="1.10.579.10">
    <property type="entry name" value="DNA Cyclobutane Dipyrimidine Photolyase, subunit A, domain 3"/>
    <property type="match status" value="1"/>
</dbReference>
<evidence type="ECO:0000256" key="6">
    <source>
        <dbReference type="SAM" id="MobiDB-lite"/>
    </source>
</evidence>
<accession>A0A8B7YMN4</accession>
<comment type="similarity">
    <text evidence="1">Belongs to the DNA photolyase class-1 family.</text>
</comment>
<keyword evidence="2 4" id="KW-0285">Flavoprotein</keyword>
<comment type="cofactor">
    <cofactor evidence="4">
        <name>FAD</name>
        <dbReference type="ChEBI" id="CHEBI:57692"/>
    </cofactor>
    <text evidence="4">Binds 1 FAD per subunit.</text>
</comment>
<dbReference type="SUPFAM" id="SSF48173">
    <property type="entry name" value="Cryptochrome/photolyase FAD-binding domain"/>
    <property type="match status" value="1"/>
</dbReference>
<evidence type="ECO:0000259" key="7">
    <source>
        <dbReference type="PROSITE" id="PS51645"/>
    </source>
</evidence>
<dbReference type="OMA" id="GASTFRC"/>
<proteinExistence type="inferred from homology"/>
<evidence type="ECO:0000256" key="2">
    <source>
        <dbReference type="ARBA" id="ARBA00022630"/>
    </source>
</evidence>
<keyword evidence="3 4" id="KW-0274">FAD</keyword>
<dbReference type="GO" id="GO:0045892">
    <property type="term" value="P:negative regulation of DNA-templated transcription"/>
    <property type="evidence" value="ECO:0007669"/>
    <property type="project" value="TreeGrafter"/>
</dbReference>
<reference evidence="9" key="1">
    <citation type="submission" date="2025-08" db="UniProtKB">
        <authorList>
            <consortium name="RefSeq"/>
        </authorList>
    </citation>
    <scope>IDENTIFICATION</scope>
</reference>
<dbReference type="GO" id="GO:0005737">
    <property type="term" value="C:cytoplasm"/>
    <property type="evidence" value="ECO:0007669"/>
    <property type="project" value="TreeGrafter"/>
</dbReference>
<dbReference type="PANTHER" id="PTHR11455">
    <property type="entry name" value="CRYPTOCHROME"/>
    <property type="match status" value="1"/>
</dbReference>
<sequence length="632" mass="72802">MGKRKRSRGSSRRGVSLVHWFRNKGLRLHDNPALREALVGAKTFRCVYILDPWFARSPNQGVNKWRFLLQCLEDLDSSLRKLNSRLFLVRGQPSDVFPKLFKEWGVTRLSFEEDPEVFGIQRDAKIKTLAATFKVQVITRMSHTLYDPKEIVKMNNSNPPLTYKHFQYLISLLDQPTFPEETITLSDIEGINTAIAANHDSKYGLATLEELGFDSEDIPPPVWIGGETVAKQQLDRHLERKAWVANFERPRMSSASLMACPTGLGPYLRFGCLSPRLFYWRLTELYQKMKKTSNIPLFLHGQLYWREFFFTLGYNNQKLDQMVGNPICIQIPWEKNEEALQRWRDGQTGFPWIDAIMIQLRQEGWVHPVARHAVACFLTRGDLWISWEEGAKIFEDLLLDADWSVNAGNWIWLSCSSFYQQFFHCYTFCPVKFGQQTDPNGDFIRKYIPALKNFSSKYIYNPWTAPLEIQEQAKCTIGKDYPFPMVNHNEAIRRNTERMNNILQNVSSKTPKYIHDECSTGVPSFCRTSSSTWVSNTPQEPLRKMPHLSQDSMPVLSHDRMLSQGSMALLPQDEVPGTSGYMSTNQSTMLTLTDPYTCNMTQESLVAAQPSQDAPGTSWNDSNNLANQYFNQ</sequence>
<gene>
    <name evidence="9" type="primary">LOC110981054</name>
</gene>
<dbReference type="RefSeq" id="XP_022093922.1">
    <property type="nucleotide sequence ID" value="XM_022238230.1"/>
</dbReference>
<feature type="binding site" evidence="4">
    <location>
        <begin position="400"/>
        <end position="402"/>
    </location>
    <ligand>
        <name>FAD</name>
        <dbReference type="ChEBI" id="CHEBI:57692"/>
    </ligand>
</feature>
<dbReference type="GO" id="GO:0032922">
    <property type="term" value="P:circadian regulation of gene expression"/>
    <property type="evidence" value="ECO:0007669"/>
    <property type="project" value="TreeGrafter"/>
</dbReference>
<evidence type="ECO:0000313" key="9">
    <source>
        <dbReference type="RefSeq" id="XP_022093922.1"/>
    </source>
</evidence>
<dbReference type="InterPro" id="IPR036134">
    <property type="entry name" value="Crypto/Photolyase_FAD-like_sf"/>
</dbReference>
<dbReference type="InterPro" id="IPR014729">
    <property type="entry name" value="Rossmann-like_a/b/a_fold"/>
</dbReference>
<dbReference type="GO" id="GO:0003677">
    <property type="term" value="F:DNA binding"/>
    <property type="evidence" value="ECO:0007669"/>
    <property type="project" value="TreeGrafter"/>
</dbReference>
<feature type="site" description="Electron transfer via tryptophanyl radical" evidence="5">
    <location>
        <position position="410"/>
    </location>
</feature>
<dbReference type="InterPro" id="IPR002081">
    <property type="entry name" value="Cryptochrome/DNA_photolyase_1"/>
</dbReference>
<dbReference type="Proteomes" id="UP000694845">
    <property type="component" value="Unplaced"/>
</dbReference>